<evidence type="ECO:0000313" key="3">
    <source>
        <dbReference type="Proteomes" id="UP001451782"/>
    </source>
</evidence>
<dbReference type="KEGG" id="yag:AABB28_16815"/>
<evidence type="ECO:0000256" key="1">
    <source>
        <dbReference type="SAM" id="SignalP"/>
    </source>
</evidence>
<protein>
    <submittedName>
        <fullName evidence="2">Uncharacterized protein</fullName>
    </submittedName>
</protein>
<keyword evidence="3" id="KW-1185">Reference proteome</keyword>
<evidence type="ECO:0000313" key="2">
    <source>
        <dbReference type="EMBL" id="WZU63483.1"/>
    </source>
</evidence>
<feature type="chain" id="PRO_5042922267" evidence="1">
    <location>
        <begin position="20"/>
        <end position="162"/>
    </location>
</feature>
<dbReference type="Proteomes" id="UP001451782">
    <property type="component" value="Chromosome"/>
</dbReference>
<sequence length="162" mass="17096">MKPFLLAAALAAASGQAHALSCMRPDPILTFQQLAEAPETYFVLYGELSFDEGQLPPSVMENQMSAPDAIPARFVGHGLSADGFTIDFITNVEVQIGCAGPWCGTAQSGVDAIYFVEATDPPLTIHAGPCGGRIFERPDQAVLDTLTSCMQGGPCSSTQPFK</sequence>
<accession>A0AAN0MF81</accession>
<gene>
    <name evidence="2" type="ORF">AABB28_16815</name>
</gene>
<feature type="signal peptide" evidence="1">
    <location>
        <begin position="1"/>
        <end position="19"/>
    </location>
</feature>
<dbReference type="EMBL" id="CP151762">
    <property type="protein sequence ID" value="WZU63483.1"/>
    <property type="molecule type" value="Genomic_DNA"/>
</dbReference>
<name>A0AAN0MF81_9RHOB</name>
<proteinExistence type="predicted"/>
<dbReference type="RefSeq" id="WP_342069864.1">
    <property type="nucleotide sequence ID" value="NZ_CP151762.1"/>
</dbReference>
<organism evidence="2 3">
    <name type="scientific">Yoonia algicola</name>
    <dbReference type="NCBI Taxonomy" id="3137368"/>
    <lineage>
        <taxon>Bacteria</taxon>
        <taxon>Pseudomonadati</taxon>
        <taxon>Pseudomonadota</taxon>
        <taxon>Alphaproteobacteria</taxon>
        <taxon>Rhodobacterales</taxon>
        <taxon>Paracoccaceae</taxon>
        <taxon>Yoonia</taxon>
    </lineage>
</organism>
<dbReference type="AlphaFoldDB" id="A0AAN0MF81"/>
<reference evidence="2 3" key="1">
    <citation type="submission" date="2024-04" db="EMBL/GenBank/DDBJ databases">
        <title>Phylogenomic analyses of a clade within the roseobacter group suggest taxonomic reassignments of species of the genera Aestuariivita, Citreicella, Loktanella, Nautella, Pelagibaca, Ruegeria, Thalassobius, Thiobacimonas and Tropicibacter, and the proposal o.</title>
        <authorList>
            <person name="Jeon C.O."/>
        </authorList>
    </citation>
    <scope>NUCLEOTIDE SEQUENCE [LARGE SCALE GENOMIC DNA]</scope>
    <source>
        <strain evidence="2 3">G8-12</strain>
    </source>
</reference>
<keyword evidence="1" id="KW-0732">Signal</keyword>